<sequence length="119" mass="12954">MSSRTALWRVVKRLAPELEPSRRVELVEAILTTTDAMAATEIASAGPLVSVAGVDVTANRMTVEFHNPHDLHTLQDAARLVRRSGYPLSAEALEGLHARLNAAAALQRRLRSTHQKVPA</sequence>
<evidence type="ECO:0000313" key="1">
    <source>
        <dbReference type="EMBL" id="QGW82960.1"/>
    </source>
</evidence>
<name>A0A6I6HJE8_VARPD</name>
<dbReference type="RefSeq" id="WP_157614390.1">
    <property type="nucleotide sequence ID" value="NZ_CP046622.1"/>
</dbReference>
<gene>
    <name evidence="1" type="ORF">GOQ09_15860</name>
</gene>
<protein>
    <submittedName>
        <fullName evidence="1">Uncharacterized protein</fullName>
    </submittedName>
</protein>
<evidence type="ECO:0000313" key="2">
    <source>
        <dbReference type="Proteomes" id="UP000425817"/>
    </source>
</evidence>
<proteinExistence type="predicted"/>
<reference evidence="1 2" key="1">
    <citation type="submission" date="2019-12" db="EMBL/GenBank/DDBJ databases">
        <title>Hybrid Genome Assemblies of two High G+C Isolates from Undergraduate Microbiology Courses.</title>
        <authorList>
            <person name="Ne Ville C.J."/>
            <person name="Enright D."/>
            <person name="Hernandez I."/>
            <person name="Dodsworth J."/>
            <person name="Orwin P.M."/>
        </authorList>
    </citation>
    <scope>NUCLEOTIDE SEQUENCE [LARGE SCALE GENOMIC DNA]</scope>
    <source>
        <strain evidence="1 2">CSUSB</strain>
    </source>
</reference>
<accession>A0A6I6HJE8</accession>
<organism evidence="1 2">
    <name type="scientific">Variovorax paradoxus</name>
    <dbReference type="NCBI Taxonomy" id="34073"/>
    <lineage>
        <taxon>Bacteria</taxon>
        <taxon>Pseudomonadati</taxon>
        <taxon>Pseudomonadota</taxon>
        <taxon>Betaproteobacteria</taxon>
        <taxon>Burkholderiales</taxon>
        <taxon>Comamonadaceae</taxon>
        <taxon>Variovorax</taxon>
    </lineage>
</organism>
<dbReference type="EMBL" id="CP046622">
    <property type="protein sequence ID" value="QGW82960.1"/>
    <property type="molecule type" value="Genomic_DNA"/>
</dbReference>
<dbReference type="Proteomes" id="UP000425817">
    <property type="component" value="Chromosome"/>
</dbReference>
<dbReference type="AlphaFoldDB" id="A0A6I6HJE8"/>